<accession>A0A830F247</accession>
<feature type="transmembrane region" description="Helical" evidence="1">
    <location>
        <begin position="84"/>
        <end position="105"/>
    </location>
</feature>
<protein>
    <submittedName>
        <fullName evidence="2">Uncharacterized protein</fullName>
    </submittedName>
</protein>
<gene>
    <name evidence="2" type="ORF">GCM10009039_11180</name>
</gene>
<reference evidence="2" key="2">
    <citation type="submission" date="2020-09" db="EMBL/GenBank/DDBJ databases">
        <authorList>
            <person name="Sun Q."/>
            <person name="Ohkuma M."/>
        </authorList>
    </citation>
    <scope>NUCLEOTIDE SEQUENCE</scope>
    <source>
        <strain evidence="2">JCM 19596</strain>
    </source>
</reference>
<organism evidence="2 3">
    <name type="scientific">Halocalculus aciditolerans</name>
    <dbReference type="NCBI Taxonomy" id="1383812"/>
    <lineage>
        <taxon>Archaea</taxon>
        <taxon>Methanobacteriati</taxon>
        <taxon>Methanobacteriota</taxon>
        <taxon>Stenosarchaea group</taxon>
        <taxon>Halobacteria</taxon>
        <taxon>Halobacteriales</taxon>
        <taxon>Halobacteriaceae</taxon>
        <taxon>Halocalculus</taxon>
    </lineage>
</organism>
<evidence type="ECO:0000313" key="3">
    <source>
        <dbReference type="Proteomes" id="UP000607197"/>
    </source>
</evidence>
<keyword evidence="3" id="KW-1185">Reference proteome</keyword>
<keyword evidence="1" id="KW-1133">Transmembrane helix</keyword>
<evidence type="ECO:0000313" key="2">
    <source>
        <dbReference type="EMBL" id="GGL54834.1"/>
    </source>
</evidence>
<keyword evidence="1" id="KW-0812">Transmembrane</keyword>
<comment type="caution">
    <text evidence="2">The sequence shown here is derived from an EMBL/GenBank/DDBJ whole genome shotgun (WGS) entry which is preliminary data.</text>
</comment>
<dbReference type="Proteomes" id="UP000607197">
    <property type="component" value="Unassembled WGS sequence"/>
</dbReference>
<keyword evidence="1" id="KW-0472">Membrane</keyword>
<name>A0A830F247_9EURY</name>
<evidence type="ECO:0000256" key="1">
    <source>
        <dbReference type="SAM" id="Phobius"/>
    </source>
</evidence>
<sequence length="110" mass="10880">MTLRDDVRARRETRWAAVIGGGFLGVVFGLGHPLGFFLGGAAAGLGQPSVFRGVVAGALAGLLAWVAFLAGLASTGALEPALAATAPLAVSLAAPLVLGAFGGLLRGVDR</sequence>
<dbReference type="AlphaFoldDB" id="A0A830F247"/>
<proteinExistence type="predicted"/>
<feature type="transmembrane region" description="Helical" evidence="1">
    <location>
        <begin position="15"/>
        <end position="38"/>
    </location>
</feature>
<dbReference type="RefSeq" id="WP_188976679.1">
    <property type="nucleotide sequence ID" value="NZ_BMPG01000001.1"/>
</dbReference>
<reference evidence="2" key="1">
    <citation type="journal article" date="2014" name="Int. J. Syst. Evol. Microbiol.">
        <title>Complete genome sequence of Corynebacterium casei LMG S-19264T (=DSM 44701T), isolated from a smear-ripened cheese.</title>
        <authorList>
            <consortium name="US DOE Joint Genome Institute (JGI-PGF)"/>
            <person name="Walter F."/>
            <person name="Albersmeier A."/>
            <person name="Kalinowski J."/>
            <person name="Ruckert C."/>
        </authorList>
    </citation>
    <scope>NUCLEOTIDE SEQUENCE</scope>
    <source>
        <strain evidence="2">JCM 19596</strain>
    </source>
</reference>
<dbReference type="EMBL" id="BMPG01000001">
    <property type="protein sequence ID" value="GGL54834.1"/>
    <property type="molecule type" value="Genomic_DNA"/>
</dbReference>
<feature type="transmembrane region" description="Helical" evidence="1">
    <location>
        <begin position="50"/>
        <end position="72"/>
    </location>
</feature>